<organism evidence="1 2">
    <name type="scientific">Catharanthus roseus</name>
    <name type="common">Madagascar periwinkle</name>
    <name type="synonym">Vinca rosea</name>
    <dbReference type="NCBI Taxonomy" id="4058"/>
    <lineage>
        <taxon>Eukaryota</taxon>
        <taxon>Viridiplantae</taxon>
        <taxon>Streptophyta</taxon>
        <taxon>Embryophyta</taxon>
        <taxon>Tracheophyta</taxon>
        <taxon>Spermatophyta</taxon>
        <taxon>Magnoliopsida</taxon>
        <taxon>eudicotyledons</taxon>
        <taxon>Gunneridae</taxon>
        <taxon>Pentapetalae</taxon>
        <taxon>asterids</taxon>
        <taxon>lamiids</taxon>
        <taxon>Gentianales</taxon>
        <taxon>Apocynaceae</taxon>
        <taxon>Rauvolfioideae</taxon>
        <taxon>Vinceae</taxon>
        <taxon>Catharanthinae</taxon>
        <taxon>Catharanthus</taxon>
    </lineage>
</organism>
<comment type="caution">
    <text evidence="1">The sequence shown here is derived from an EMBL/GenBank/DDBJ whole genome shotgun (WGS) entry which is preliminary data.</text>
</comment>
<evidence type="ECO:0000313" key="2">
    <source>
        <dbReference type="Proteomes" id="UP001060085"/>
    </source>
</evidence>
<gene>
    <name evidence="1" type="ORF">M9H77_08457</name>
</gene>
<sequence>MSTQAQAPSLFGEESSNSQHDDPLRLIMQKLQSLRDEMRDIRRDVTNLSNQQREMSTQAQAPSLFGEESSNSQHDDPLRLIMQKLQSLRDEMRDIRRDVTNLSNQQREVSPHGSLSVTTPRSNGPLNCSRTTEFHQPPHFDEELHPPPYSGRRGGFGGRGMPRHFEEVPRPQARHGEPLYDDHEHMFQGLNFDVNFDVQDFMGIKFDVQDFMGQYPKFLNKLEIEYLPWWMVGIPFTQAEKLPLIFGNVLTSALE</sequence>
<keyword evidence="2" id="KW-1185">Reference proteome</keyword>
<proteinExistence type="predicted"/>
<reference evidence="2" key="1">
    <citation type="journal article" date="2023" name="Nat. Plants">
        <title>Single-cell RNA sequencing provides a high-resolution roadmap for understanding the multicellular compartmentation of specialized metabolism.</title>
        <authorList>
            <person name="Sun S."/>
            <person name="Shen X."/>
            <person name="Li Y."/>
            <person name="Li Y."/>
            <person name="Wang S."/>
            <person name="Li R."/>
            <person name="Zhang H."/>
            <person name="Shen G."/>
            <person name="Guo B."/>
            <person name="Wei J."/>
            <person name="Xu J."/>
            <person name="St-Pierre B."/>
            <person name="Chen S."/>
            <person name="Sun C."/>
        </authorList>
    </citation>
    <scope>NUCLEOTIDE SEQUENCE [LARGE SCALE GENOMIC DNA]</scope>
</reference>
<dbReference type="Proteomes" id="UP001060085">
    <property type="component" value="Linkage Group LG02"/>
</dbReference>
<dbReference type="EMBL" id="CM044702">
    <property type="protein sequence ID" value="KAI5677507.1"/>
    <property type="molecule type" value="Genomic_DNA"/>
</dbReference>
<evidence type="ECO:0000313" key="1">
    <source>
        <dbReference type="EMBL" id="KAI5677507.1"/>
    </source>
</evidence>
<accession>A0ACC0BY08</accession>
<protein>
    <submittedName>
        <fullName evidence="1">Uncharacterized protein</fullName>
    </submittedName>
</protein>
<name>A0ACC0BY08_CATRO</name>